<evidence type="ECO:0000313" key="2">
    <source>
        <dbReference type="Proteomes" id="UP000075902"/>
    </source>
</evidence>
<dbReference type="VEuPathDB" id="VectorBase:AMEC002491"/>
<reference evidence="1" key="2">
    <citation type="submission" date="2020-05" db="UniProtKB">
        <authorList>
            <consortium name="EnsemblMetazoa"/>
        </authorList>
    </citation>
    <scope>IDENTIFICATION</scope>
    <source>
        <strain evidence="1">CM1001059</strain>
    </source>
</reference>
<organism evidence="1 2">
    <name type="scientific">Anopheles melas</name>
    <dbReference type="NCBI Taxonomy" id="34690"/>
    <lineage>
        <taxon>Eukaryota</taxon>
        <taxon>Metazoa</taxon>
        <taxon>Ecdysozoa</taxon>
        <taxon>Arthropoda</taxon>
        <taxon>Hexapoda</taxon>
        <taxon>Insecta</taxon>
        <taxon>Pterygota</taxon>
        <taxon>Neoptera</taxon>
        <taxon>Endopterygota</taxon>
        <taxon>Diptera</taxon>
        <taxon>Nematocera</taxon>
        <taxon>Culicoidea</taxon>
        <taxon>Culicidae</taxon>
        <taxon>Anophelinae</taxon>
        <taxon>Anopheles</taxon>
    </lineage>
</organism>
<keyword evidence="2" id="KW-1185">Reference proteome</keyword>
<dbReference type="EnsemblMetazoa" id="AMEC002491-RA">
    <property type="protein sequence ID" value="AMEC002491-PA"/>
    <property type="gene ID" value="AMEC002491"/>
</dbReference>
<protein>
    <submittedName>
        <fullName evidence="1">Uncharacterized protein</fullName>
    </submittedName>
</protein>
<accession>A0A182THP0</accession>
<evidence type="ECO:0000313" key="1">
    <source>
        <dbReference type="EnsemblMetazoa" id="AMEC002491-PA"/>
    </source>
</evidence>
<name>A0A182THP0_9DIPT</name>
<dbReference type="AlphaFoldDB" id="A0A182THP0"/>
<reference evidence="2" key="1">
    <citation type="submission" date="2014-01" db="EMBL/GenBank/DDBJ databases">
        <title>The Genome Sequence of Anopheles melas CM1001059_A (V2).</title>
        <authorList>
            <consortium name="The Broad Institute Genomics Platform"/>
            <person name="Neafsey D.E."/>
            <person name="Besansky N."/>
            <person name="Howell P."/>
            <person name="Walton C."/>
            <person name="Young S.K."/>
            <person name="Zeng Q."/>
            <person name="Gargeya S."/>
            <person name="Fitzgerald M."/>
            <person name="Haas B."/>
            <person name="Abouelleil A."/>
            <person name="Allen A.W."/>
            <person name="Alvarado L."/>
            <person name="Arachchi H.M."/>
            <person name="Berlin A.M."/>
            <person name="Chapman S.B."/>
            <person name="Gainer-Dewar J."/>
            <person name="Goldberg J."/>
            <person name="Griggs A."/>
            <person name="Gujja S."/>
            <person name="Hansen M."/>
            <person name="Howarth C."/>
            <person name="Imamovic A."/>
            <person name="Ireland A."/>
            <person name="Larimer J."/>
            <person name="McCowan C."/>
            <person name="Murphy C."/>
            <person name="Pearson M."/>
            <person name="Poon T.W."/>
            <person name="Priest M."/>
            <person name="Roberts A."/>
            <person name="Saif S."/>
            <person name="Shea T."/>
            <person name="Sisk P."/>
            <person name="Sykes S."/>
            <person name="Wortman J."/>
            <person name="Nusbaum C."/>
            <person name="Birren B."/>
        </authorList>
    </citation>
    <scope>NUCLEOTIDE SEQUENCE [LARGE SCALE GENOMIC DNA]</scope>
    <source>
        <strain evidence="2">CM1001059</strain>
    </source>
</reference>
<sequence length="336" mass="36647">MCRYNGKDGYVRSSLIVCSIGSLEGSFSTAVLRIGSASGLPYVSIIAPTECPQAYGAIAAAAQQQPSVVQRNDPIARHMNAIELALEATVRMVGPHLHHAIVERTEQRATVGQHLARGQKQQRLYRKLPHLLKPGRHQDAGQAAVAITPGSEPLTAAQRISSECCLRHWSPRGYSSCSANAANSTTRWFQPIARMRFACQNTPVTSQSSSIWIVRMHVRPPMFQILSEPLRAPVSSICSLPSKQAAVISTGSSTPFRIWVCASVMMVILRLTRWSHTMMKLSKPQLTTSRYSPLYSSTETGLVWLSPSVRSSAISGQQAVTNSLLLATTSSRARLL</sequence>
<dbReference type="Proteomes" id="UP000075902">
    <property type="component" value="Unassembled WGS sequence"/>
</dbReference>
<proteinExistence type="predicted"/>